<protein>
    <submittedName>
        <fullName evidence="2">Uncharacterized protein</fullName>
    </submittedName>
</protein>
<feature type="region of interest" description="Disordered" evidence="1">
    <location>
        <begin position="154"/>
        <end position="174"/>
    </location>
</feature>
<reference evidence="2 3" key="1">
    <citation type="submission" date="2014-06" db="EMBL/GenBank/DDBJ databases">
        <authorList>
            <person name="Swart Estienne"/>
        </authorList>
    </citation>
    <scope>NUCLEOTIDE SEQUENCE [LARGE SCALE GENOMIC DNA]</scope>
    <source>
        <strain evidence="2 3">130c</strain>
    </source>
</reference>
<dbReference type="InParanoid" id="A0A078AG50"/>
<evidence type="ECO:0000313" key="2">
    <source>
        <dbReference type="EMBL" id="CDW80447.1"/>
    </source>
</evidence>
<accession>A0A078AG50</accession>
<organism evidence="2 3">
    <name type="scientific">Stylonychia lemnae</name>
    <name type="common">Ciliate</name>
    <dbReference type="NCBI Taxonomy" id="5949"/>
    <lineage>
        <taxon>Eukaryota</taxon>
        <taxon>Sar</taxon>
        <taxon>Alveolata</taxon>
        <taxon>Ciliophora</taxon>
        <taxon>Intramacronucleata</taxon>
        <taxon>Spirotrichea</taxon>
        <taxon>Stichotrichia</taxon>
        <taxon>Sporadotrichida</taxon>
        <taxon>Oxytrichidae</taxon>
        <taxon>Stylonychinae</taxon>
        <taxon>Stylonychia</taxon>
    </lineage>
</organism>
<keyword evidence="3" id="KW-1185">Reference proteome</keyword>
<proteinExistence type="predicted"/>
<name>A0A078AG50_STYLE</name>
<gene>
    <name evidence="2" type="primary">Contig8584.g9157</name>
    <name evidence="2" type="ORF">STYLEM_9445</name>
</gene>
<evidence type="ECO:0000313" key="3">
    <source>
        <dbReference type="Proteomes" id="UP000039865"/>
    </source>
</evidence>
<dbReference type="AlphaFoldDB" id="A0A078AG50"/>
<dbReference type="EMBL" id="CCKQ01008978">
    <property type="protein sequence ID" value="CDW80447.1"/>
    <property type="molecule type" value="Genomic_DNA"/>
</dbReference>
<evidence type="ECO:0000256" key="1">
    <source>
        <dbReference type="SAM" id="MobiDB-lite"/>
    </source>
</evidence>
<dbReference type="Proteomes" id="UP000039865">
    <property type="component" value="Unassembled WGS sequence"/>
</dbReference>
<sequence>MQLQRQSYQNTRESKDSKNAFTVKYIRDVSRLLFTENLLNKLEKQEQQKDQLQHQNPHQRCLNNTSIENGEWGFAKPMTSIKKNRRHLHLNRSYHFQNSDIFDVAQKKITIRDKLSQRQQEMKRPQTQFTINKDQSGLSIVSNINPEVYADARKGSNEKHARKGSTCHSKNSSTIFSKTSATPITKAVSKKDNSPYQAYINNGNHDTSTIVYDQYEVEGTISGTDYPMTKVGSIDQDYAVLNDYKQRIFSIKASIRAQMISLAQKIKLNQEKA</sequence>